<reference evidence="1" key="1">
    <citation type="journal article" date="2014" name="Front. Microbiol.">
        <title>High frequency of phylogenetically diverse reductive dehalogenase-homologous genes in deep subseafloor sedimentary metagenomes.</title>
        <authorList>
            <person name="Kawai M."/>
            <person name="Futagami T."/>
            <person name="Toyoda A."/>
            <person name="Takaki Y."/>
            <person name="Nishi S."/>
            <person name="Hori S."/>
            <person name="Arai W."/>
            <person name="Tsubouchi T."/>
            <person name="Morono Y."/>
            <person name="Uchiyama I."/>
            <person name="Ito T."/>
            <person name="Fujiyama A."/>
            <person name="Inagaki F."/>
            <person name="Takami H."/>
        </authorList>
    </citation>
    <scope>NUCLEOTIDE SEQUENCE</scope>
    <source>
        <strain evidence="1">Expedition CK06-06</strain>
    </source>
</reference>
<sequence>NLFLKKNANNLLWNIIAVMTFKEGKTIEQLSKVTGFAHDNLKNFLDKLVKEEKLIKEADKYLLKNGPKSE</sequence>
<comment type="caution">
    <text evidence="1">The sequence shown here is derived from an EMBL/GenBank/DDBJ whole genome shotgun (WGS) entry which is preliminary data.</text>
</comment>
<organism evidence="1">
    <name type="scientific">marine sediment metagenome</name>
    <dbReference type="NCBI Taxonomy" id="412755"/>
    <lineage>
        <taxon>unclassified sequences</taxon>
        <taxon>metagenomes</taxon>
        <taxon>ecological metagenomes</taxon>
    </lineage>
</organism>
<protein>
    <submittedName>
        <fullName evidence="1">Uncharacterized protein</fullName>
    </submittedName>
</protein>
<accession>X1T6G6</accession>
<evidence type="ECO:0000313" key="1">
    <source>
        <dbReference type="EMBL" id="GAI83155.1"/>
    </source>
</evidence>
<proteinExistence type="predicted"/>
<dbReference type="EMBL" id="BARW01008322">
    <property type="protein sequence ID" value="GAI83155.1"/>
    <property type="molecule type" value="Genomic_DNA"/>
</dbReference>
<name>X1T6G6_9ZZZZ</name>
<gene>
    <name evidence="1" type="ORF">S12H4_17096</name>
</gene>
<dbReference type="AlphaFoldDB" id="X1T6G6"/>
<feature type="non-terminal residue" evidence="1">
    <location>
        <position position="1"/>
    </location>
</feature>